<dbReference type="AlphaFoldDB" id="A0AAP0PNV8"/>
<evidence type="ECO:0000313" key="1">
    <source>
        <dbReference type="EMBL" id="KAK9151433.1"/>
    </source>
</evidence>
<name>A0AAP0PNV8_9MAGN</name>
<dbReference type="EMBL" id="JBBNAF010000004">
    <property type="protein sequence ID" value="KAK9151433.1"/>
    <property type="molecule type" value="Genomic_DNA"/>
</dbReference>
<organism evidence="1 2">
    <name type="scientific">Stephania yunnanensis</name>
    <dbReference type="NCBI Taxonomy" id="152371"/>
    <lineage>
        <taxon>Eukaryota</taxon>
        <taxon>Viridiplantae</taxon>
        <taxon>Streptophyta</taxon>
        <taxon>Embryophyta</taxon>
        <taxon>Tracheophyta</taxon>
        <taxon>Spermatophyta</taxon>
        <taxon>Magnoliopsida</taxon>
        <taxon>Ranunculales</taxon>
        <taxon>Menispermaceae</taxon>
        <taxon>Menispermoideae</taxon>
        <taxon>Cissampelideae</taxon>
        <taxon>Stephania</taxon>
    </lineage>
</organism>
<reference evidence="1 2" key="1">
    <citation type="submission" date="2024-01" db="EMBL/GenBank/DDBJ databases">
        <title>Genome assemblies of Stephania.</title>
        <authorList>
            <person name="Yang L."/>
        </authorList>
    </citation>
    <scope>NUCLEOTIDE SEQUENCE [LARGE SCALE GENOMIC DNA]</scope>
    <source>
        <strain evidence="1">YNDBR</strain>
        <tissue evidence="1">Leaf</tissue>
    </source>
</reference>
<protein>
    <submittedName>
        <fullName evidence="1">Uncharacterized protein</fullName>
    </submittedName>
</protein>
<evidence type="ECO:0000313" key="2">
    <source>
        <dbReference type="Proteomes" id="UP001420932"/>
    </source>
</evidence>
<sequence>MFCWCGSIDSGQDLWKYVKVGNVMGHYAIMRCEPWPGSLFFVTNMKMRFLVKIKKNKRHSKIFVQHLFPTDTQDLDLYPYTPNHHALYVSFIGDLIVKMPQGTEVSKRKNKYTRFLALGDRHFSTRLISRTQRD</sequence>
<comment type="caution">
    <text evidence="1">The sequence shown here is derived from an EMBL/GenBank/DDBJ whole genome shotgun (WGS) entry which is preliminary data.</text>
</comment>
<proteinExistence type="predicted"/>
<dbReference type="Proteomes" id="UP001420932">
    <property type="component" value="Unassembled WGS sequence"/>
</dbReference>
<gene>
    <name evidence="1" type="ORF">Syun_009742</name>
</gene>
<accession>A0AAP0PNV8</accession>
<keyword evidence="2" id="KW-1185">Reference proteome</keyword>